<evidence type="ECO:0000259" key="1">
    <source>
        <dbReference type="PROSITE" id="PS51021"/>
    </source>
</evidence>
<accession>A0AAV2TIZ3</accession>
<evidence type="ECO:0000313" key="3">
    <source>
        <dbReference type="Proteomes" id="UP001497525"/>
    </source>
</evidence>
<dbReference type="Gene3D" id="1.20.1270.60">
    <property type="entry name" value="Arfaptin homology (AH) domain/BAR domain"/>
    <property type="match status" value="1"/>
</dbReference>
<dbReference type="PROSITE" id="PS51021">
    <property type="entry name" value="BAR"/>
    <property type="match status" value="1"/>
</dbReference>
<protein>
    <recommendedName>
        <fullName evidence="1">BAR domain-containing protein</fullName>
    </recommendedName>
</protein>
<feature type="domain" description="BAR" evidence="1">
    <location>
        <begin position="15"/>
        <end position="238"/>
    </location>
</feature>
<reference evidence="2" key="1">
    <citation type="submission" date="2024-06" db="EMBL/GenBank/DDBJ databases">
        <authorList>
            <person name="Liu X."/>
            <person name="Lenzi L."/>
            <person name="Haldenby T S."/>
            <person name="Uol C."/>
        </authorList>
    </citation>
    <scope>NUCLEOTIDE SEQUENCE</scope>
</reference>
<dbReference type="Proteomes" id="UP001497525">
    <property type="component" value="Unassembled WGS sequence"/>
</dbReference>
<dbReference type="Pfam" id="PF03114">
    <property type="entry name" value="BAR"/>
    <property type="match status" value="1"/>
</dbReference>
<organism evidence="2 3">
    <name type="scientific">Calicophoron daubneyi</name>
    <name type="common">Rumen fluke</name>
    <name type="synonym">Paramphistomum daubneyi</name>
    <dbReference type="NCBI Taxonomy" id="300641"/>
    <lineage>
        <taxon>Eukaryota</taxon>
        <taxon>Metazoa</taxon>
        <taxon>Spiralia</taxon>
        <taxon>Lophotrochozoa</taxon>
        <taxon>Platyhelminthes</taxon>
        <taxon>Trematoda</taxon>
        <taxon>Digenea</taxon>
        <taxon>Plagiorchiida</taxon>
        <taxon>Pronocephalata</taxon>
        <taxon>Paramphistomoidea</taxon>
        <taxon>Paramphistomidae</taxon>
        <taxon>Calicophoron</taxon>
    </lineage>
</organism>
<dbReference type="InterPro" id="IPR027267">
    <property type="entry name" value="AH/BAR_dom_sf"/>
</dbReference>
<proteinExistence type="predicted"/>
<sequence>MSFGTFINRTVQKTEEALRTSEKTPIDPELVNLMGQSEMRKRWAKQLIQLTENMIRPNPAIRLEDSILKGLERTKERTSASEQLGESMCLIGNEAGSSTPVGQSLNQFGNVETTMGRAQDVMIKEIDQKYIGWLRGYVESSCKQAEKEREKLEGKRLDLDRAKTKLRHAKDGDPKKQSYEMAVNEEQRLFDEQCKTAKQAQEKSISEFEKHVDALRAMIEIQYNYHKQCAEALKAAIS</sequence>
<dbReference type="EMBL" id="CAXLJL010000312">
    <property type="protein sequence ID" value="CAL5136380.1"/>
    <property type="molecule type" value="Genomic_DNA"/>
</dbReference>
<gene>
    <name evidence="2" type="ORF">CDAUBV1_LOCUS10437</name>
</gene>
<evidence type="ECO:0000313" key="2">
    <source>
        <dbReference type="EMBL" id="CAL5136380.1"/>
    </source>
</evidence>
<dbReference type="InterPro" id="IPR004148">
    <property type="entry name" value="BAR_dom"/>
</dbReference>
<dbReference type="GO" id="GO:0005737">
    <property type="term" value="C:cytoplasm"/>
    <property type="evidence" value="ECO:0007669"/>
    <property type="project" value="InterPro"/>
</dbReference>
<comment type="caution">
    <text evidence="2">The sequence shown here is derived from an EMBL/GenBank/DDBJ whole genome shotgun (WGS) entry which is preliminary data.</text>
</comment>
<dbReference type="AlphaFoldDB" id="A0AAV2TIZ3"/>
<dbReference type="SUPFAM" id="SSF103657">
    <property type="entry name" value="BAR/IMD domain-like"/>
    <property type="match status" value="1"/>
</dbReference>
<dbReference type="SMART" id="SM00721">
    <property type="entry name" value="BAR"/>
    <property type="match status" value="1"/>
</dbReference>
<name>A0AAV2TIZ3_CALDB</name>